<feature type="compositionally biased region" description="Basic and acidic residues" evidence="6">
    <location>
        <begin position="475"/>
        <end position="507"/>
    </location>
</feature>
<evidence type="ECO:0000256" key="2">
    <source>
        <dbReference type="ARBA" id="ARBA00034139"/>
    </source>
</evidence>
<sequence length="655" mass="72931">MALLATKGIKDELLDLNEVRKAVETAENRARSEQKRNDTTVAKRTNRVYARALHREGDQLYHRGDYESALVLYHRAASSFPRDSSHSVAATRTMATINSCNKPSKALRKAVPFARSEERLMASLCPETAAILANDKLKKSPDHASVVEALSYFEDHKSFWKCPPTPRPSNPKLAQTRAMLRQMSNVADQYLRDLESTFNSGRMTISMKVAQELLMVSGALEDPSRYQIAAYHYLSLIHVALKRHDRAVSNVSRLIRLSKSTGNVVQICRSFVTLGKVHLSFGHLNAAARAWKHLAGDLKEPIPVAWIRHEIGRCYSEAGKHVEAMEMAIKCVEAAIEARSTKWLLHGKLLLGQSLARLGRLTDASTELQIAANITEEEGDTPMLSYIRELIDQVACALRRITDVNGCNGGGESNTHSTRTKKDEEQSRRFANRTKTVITTMFAQKRVIMKYRDGGSSSDASVDVDEEITMQTERSLPRSCRDSTARSNLEKEPVGRGGDTFRVEEKASGSSSYFSEESSSSSSVDGEHVTVIEDVEEDLEEIARKTGSNVEDEEPGTKRGTSSTSMKTVNTDVTYVIERRDDSLLGKTDDGYDVIVGKENRERIRKLTGVQMIQDLARKNELELLEMARDLLLMPGAGDRSGDLRDSGDRTALEF</sequence>
<evidence type="ECO:0000256" key="1">
    <source>
        <dbReference type="ARBA" id="ARBA00004430"/>
    </source>
</evidence>
<dbReference type="Gene3D" id="1.25.40.10">
    <property type="entry name" value="Tetratricopeptide repeat domain"/>
    <property type="match status" value="1"/>
</dbReference>
<dbReference type="EMBL" id="KQ434809">
    <property type="protein sequence ID" value="KZC06270.1"/>
    <property type="molecule type" value="Genomic_DNA"/>
</dbReference>
<gene>
    <name evidence="7" type="ORF">WN55_10179</name>
</gene>
<feature type="region of interest" description="Disordered" evidence="6">
    <location>
        <begin position="635"/>
        <end position="655"/>
    </location>
</feature>
<evidence type="ECO:0000256" key="3">
    <source>
        <dbReference type="ARBA" id="ARBA00034143"/>
    </source>
</evidence>
<keyword evidence="5" id="KW-0175">Coiled coil</keyword>
<dbReference type="InterPro" id="IPR011990">
    <property type="entry name" value="TPR-like_helical_dom_sf"/>
</dbReference>
<dbReference type="SUPFAM" id="SSF48452">
    <property type="entry name" value="TPR-like"/>
    <property type="match status" value="2"/>
</dbReference>
<comment type="subcellular location">
    <subcellularLocation>
        <location evidence="1">Cytoplasm</location>
        <location evidence="1">Cytoskeleton</location>
        <location evidence="1">Cilium axoneme</location>
    </subcellularLocation>
</comment>
<keyword evidence="4" id="KW-0802">TPR repeat</keyword>
<dbReference type="STRING" id="178035.A0A154P566"/>
<evidence type="ECO:0000313" key="8">
    <source>
        <dbReference type="Proteomes" id="UP000076502"/>
    </source>
</evidence>
<evidence type="ECO:0000256" key="4">
    <source>
        <dbReference type="PROSITE-ProRule" id="PRU00339"/>
    </source>
</evidence>
<dbReference type="PROSITE" id="PS50005">
    <property type="entry name" value="TPR"/>
    <property type="match status" value="1"/>
</dbReference>
<accession>A0A154P566</accession>
<evidence type="ECO:0000256" key="6">
    <source>
        <dbReference type="SAM" id="MobiDB-lite"/>
    </source>
</evidence>
<name>A0A154P566_DUFNO</name>
<feature type="region of interest" description="Disordered" evidence="6">
    <location>
        <begin position="453"/>
        <end position="527"/>
    </location>
</feature>
<reference evidence="7 8" key="1">
    <citation type="submission" date="2015-07" db="EMBL/GenBank/DDBJ databases">
        <title>The genome of Dufourea novaeangliae.</title>
        <authorList>
            <person name="Pan H."/>
            <person name="Kapheim K."/>
        </authorList>
    </citation>
    <scope>NUCLEOTIDE SEQUENCE [LARGE SCALE GENOMIC DNA]</scope>
    <source>
        <strain evidence="7">0120121106</strain>
        <tissue evidence="7">Whole body</tissue>
    </source>
</reference>
<dbReference type="OrthoDB" id="10268002at2759"/>
<evidence type="ECO:0000256" key="5">
    <source>
        <dbReference type="SAM" id="Coils"/>
    </source>
</evidence>
<feature type="region of interest" description="Disordered" evidence="6">
    <location>
        <begin position="407"/>
        <end position="432"/>
    </location>
</feature>
<feature type="compositionally biased region" description="Basic and acidic residues" evidence="6">
    <location>
        <begin position="640"/>
        <end position="655"/>
    </location>
</feature>
<organism evidence="7 8">
    <name type="scientific">Dufourea novaeangliae</name>
    <name type="common">Sweat bee</name>
    <dbReference type="NCBI Taxonomy" id="178035"/>
    <lineage>
        <taxon>Eukaryota</taxon>
        <taxon>Metazoa</taxon>
        <taxon>Ecdysozoa</taxon>
        <taxon>Arthropoda</taxon>
        <taxon>Hexapoda</taxon>
        <taxon>Insecta</taxon>
        <taxon>Pterygota</taxon>
        <taxon>Neoptera</taxon>
        <taxon>Endopterygota</taxon>
        <taxon>Hymenoptera</taxon>
        <taxon>Apocrita</taxon>
        <taxon>Aculeata</taxon>
        <taxon>Apoidea</taxon>
        <taxon>Anthophila</taxon>
        <taxon>Halictidae</taxon>
        <taxon>Rophitinae</taxon>
        <taxon>Dufourea</taxon>
    </lineage>
</organism>
<feature type="coiled-coil region" evidence="5">
    <location>
        <begin position="9"/>
        <end position="36"/>
    </location>
</feature>
<protein>
    <recommendedName>
        <fullName evidence="2">Outer dynein arm-docking complex subunit 4</fullName>
    </recommendedName>
    <alternativeName>
        <fullName evidence="3">Tetratricopeptide repeat protein 25</fullName>
    </alternativeName>
</protein>
<dbReference type="InterPro" id="IPR019734">
    <property type="entry name" value="TPR_rpt"/>
</dbReference>
<keyword evidence="8" id="KW-1185">Reference proteome</keyword>
<dbReference type="OMA" id="HEIGRCC"/>
<dbReference type="GO" id="GO:0005930">
    <property type="term" value="C:axoneme"/>
    <property type="evidence" value="ECO:0007669"/>
    <property type="project" value="UniProtKB-SubCell"/>
</dbReference>
<dbReference type="AlphaFoldDB" id="A0A154P566"/>
<feature type="region of interest" description="Disordered" evidence="6">
    <location>
        <begin position="544"/>
        <end position="566"/>
    </location>
</feature>
<proteinExistence type="predicted"/>
<dbReference type="Proteomes" id="UP000076502">
    <property type="component" value="Unassembled WGS sequence"/>
</dbReference>
<feature type="repeat" description="TPR" evidence="4">
    <location>
        <begin position="50"/>
        <end position="83"/>
    </location>
</feature>
<evidence type="ECO:0000313" key="7">
    <source>
        <dbReference type="EMBL" id="KZC06270.1"/>
    </source>
</evidence>
<dbReference type="PANTHER" id="PTHR23040">
    <property type="match status" value="1"/>
</dbReference>
<dbReference type="InterPro" id="IPR040111">
    <property type="entry name" value="ODAD4"/>
</dbReference>
<dbReference type="SMART" id="SM00028">
    <property type="entry name" value="TPR"/>
    <property type="match status" value="3"/>
</dbReference>
<feature type="compositionally biased region" description="Low complexity" evidence="6">
    <location>
        <begin position="508"/>
        <end position="523"/>
    </location>
</feature>
<dbReference type="PANTHER" id="PTHR23040:SF2">
    <property type="entry name" value="OUTER DYNEIN ARM-DOCKING COMPLEX SUBUNIT 4"/>
    <property type="match status" value="1"/>
</dbReference>